<proteinExistence type="predicted"/>
<organism evidence="1 2">
    <name type="scientific">Tahibacter amnicola</name>
    <dbReference type="NCBI Taxonomy" id="2976241"/>
    <lineage>
        <taxon>Bacteria</taxon>
        <taxon>Pseudomonadati</taxon>
        <taxon>Pseudomonadota</taxon>
        <taxon>Gammaproteobacteria</taxon>
        <taxon>Lysobacterales</taxon>
        <taxon>Rhodanobacteraceae</taxon>
        <taxon>Tahibacter</taxon>
    </lineage>
</organism>
<accession>A0ABY6BKM5</accession>
<dbReference type="EMBL" id="CP104694">
    <property type="protein sequence ID" value="UXI70171.1"/>
    <property type="molecule type" value="Genomic_DNA"/>
</dbReference>
<reference evidence="1" key="1">
    <citation type="submission" date="2022-09" db="EMBL/GenBank/DDBJ databases">
        <title>Tahibacter sp. nov., isolated from a fresh water.</title>
        <authorList>
            <person name="Baek J.H."/>
            <person name="Lee J.K."/>
            <person name="Kim J.M."/>
            <person name="Jeon C.O."/>
        </authorList>
    </citation>
    <scope>NUCLEOTIDE SEQUENCE</scope>
    <source>
        <strain evidence="1">W38</strain>
    </source>
</reference>
<dbReference type="Proteomes" id="UP001064632">
    <property type="component" value="Chromosome"/>
</dbReference>
<protein>
    <submittedName>
        <fullName evidence="1">DUF1176 domain-containing protein</fullName>
    </submittedName>
</protein>
<name>A0ABY6BKM5_9GAMM</name>
<dbReference type="Pfam" id="PF06674">
    <property type="entry name" value="DUF1176"/>
    <property type="match status" value="1"/>
</dbReference>
<evidence type="ECO:0000313" key="1">
    <source>
        <dbReference type="EMBL" id="UXI70171.1"/>
    </source>
</evidence>
<gene>
    <name evidence="1" type="ORF">N4264_11225</name>
</gene>
<dbReference type="RefSeq" id="WP_261697122.1">
    <property type="nucleotide sequence ID" value="NZ_CP104694.1"/>
</dbReference>
<sequence>MISGAVGVGLVLAGMAAGAQGASSQGLSFSHKDWELACDNTRTCRAAGYSDDAQTHRVSVQLERRAGAHTAVEVNLMLGQEDDAYEALPSTIPLDLVINGKRAGSVSVERNTLVATLAAAETKALLAALAGTSTIEWVHGDIRWRLSDKGSSAVLLKMDEFQGRIGTPGALVRTGTRDEKNVLPPLPAPEVVRGRLAAARPGDATFDVTHAAALREMLRSATTEEDCSLFFESGEGEPDIDVWRLTDTKLLVATPCWRGAYNAGNGYWVINQVAPFDPVFVTTEGSEYGSGEINGDYKGRGLGDCWSSKTWTWDGSTFVLTRATSTGMCRMIAPGGAWELPTVITNVTGKP</sequence>
<dbReference type="InterPro" id="IPR009560">
    <property type="entry name" value="DUF1176"/>
</dbReference>
<keyword evidence="2" id="KW-1185">Reference proteome</keyword>
<evidence type="ECO:0000313" key="2">
    <source>
        <dbReference type="Proteomes" id="UP001064632"/>
    </source>
</evidence>